<gene>
    <name evidence="2" type="ORF">C5F47_03735</name>
</gene>
<sequence length="282" mass="32296">MTMKEQLNLFDNESDTAMYKHKITLEKIRNELINFGLTKSQAKVFIYLGKYGAKTASEISKALQLPRTETYHLVNSLQNLGLVTAELTHPTKYTAMEMKEAVTTLVKQEQDRIDTLAVKEESLSEMWDAIPYFAVETDESKSEKMQLLHGSGPISNKIKDMVSSSTESIKVLGSMADVLRMYYADVFDWVKDSTSELDIVISPSSQMPEFLSDLDQNKIRMCDLKTENKCFVINDSKEVLIFMRNANHPTRQIFAWWSDSDTLVDMMSTLFELSWEKGEKAY</sequence>
<dbReference type="PANTHER" id="PTHR34293">
    <property type="entry name" value="HTH-TYPE TRANSCRIPTIONAL REGULATOR TRMBL2"/>
    <property type="match status" value="1"/>
</dbReference>
<reference evidence="2 3" key="1">
    <citation type="submission" date="2018-02" db="EMBL/GenBank/DDBJ databases">
        <title>Complete genome of Nitrosopumilus cobalaminigenes HCA1.</title>
        <authorList>
            <person name="Qin W."/>
            <person name="Zheng Y."/>
            <person name="Stahl D.A."/>
        </authorList>
    </citation>
    <scope>NUCLEOTIDE SEQUENCE [LARGE SCALE GENOMIC DNA]</scope>
    <source>
        <strain evidence="2 3">HCA1</strain>
    </source>
</reference>
<dbReference type="Proteomes" id="UP000509771">
    <property type="component" value="Chromosome"/>
</dbReference>
<evidence type="ECO:0000313" key="2">
    <source>
        <dbReference type="EMBL" id="QLH02728.1"/>
    </source>
</evidence>
<name>A0A7D5M276_9ARCH</name>
<keyword evidence="3" id="KW-1185">Reference proteome</keyword>
<dbReference type="KEGG" id="ncl:C5F47_03735"/>
<dbReference type="SUPFAM" id="SSF46785">
    <property type="entry name" value="Winged helix' DNA-binding domain"/>
    <property type="match status" value="1"/>
</dbReference>
<evidence type="ECO:0000313" key="3">
    <source>
        <dbReference type="Proteomes" id="UP000509771"/>
    </source>
</evidence>
<dbReference type="Pfam" id="PF01978">
    <property type="entry name" value="TrmB"/>
    <property type="match status" value="1"/>
</dbReference>
<dbReference type="OrthoDB" id="59565at2157"/>
<evidence type="ECO:0000259" key="1">
    <source>
        <dbReference type="Pfam" id="PF01978"/>
    </source>
</evidence>
<dbReference type="InterPro" id="IPR002831">
    <property type="entry name" value="Tscrpt_reg_TrmB_N"/>
</dbReference>
<dbReference type="Gene3D" id="1.10.10.10">
    <property type="entry name" value="Winged helix-like DNA-binding domain superfamily/Winged helix DNA-binding domain"/>
    <property type="match status" value="1"/>
</dbReference>
<dbReference type="EMBL" id="CP026993">
    <property type="protein sequence ID" value="QLH02728.1"/>
    <property type="molecule type" value="Genomic_DNA"/>
</dbReference>
<dbReference type="InterPro" id="IPR036388">
    <property type="entry name" value="WH-like_DNA-bd_sf"/>
</dbReference>
<dbReference type="InterPro" id="IPR051797">
    <property type="entry name" value="TrmB-like"/>
</dbReference>
<dbReference type="PANTHER" id="PTHR34293:SF1">
    <property type="entry name" value="HTH-TYPE TRANSCRIPTIONAL REGULATOR TRMBL2"/>
    <property type="match status" value="1"/>
</dbReference>
<accession>A0A7D5M276</accession>
<proteinExistence type="predicted"/>
<dbReference type="InterPro" id="IPR011991">
    <property type="entry name" value="ArsR-like_HTH"/>
</dbReference>
<dbReference type="CDD" id="cd00090">
    <property type="entry name" value="HTH_ARSR"/>
    <property type="match status" value="1"/>
</dbReference>
<dbReference type="AlphaFoldDB" id="A0A7D5M276"/>
<protein>
    <submittedName>
        <fullName evidence="2">TrmB family transcriptional regulator</fullName>
    </submittedName>
</protein>
<organism evidence="2 3">
    <name type="scientific">Nitrosopumilus cobalaminigenes</name>
    <dbReference type="NCBI Taxonomy" id="1470066"/>
    <lineage>
        <taxon>Archaea</taxon>
        <taxon>Nitrososphaerota</taxon>
        <taxon>Nitrososphaeria</taxon>
        <taxon>Nitrosopumilales</taxon>
        <taxon>Nitrosopumilaceae</taxon>
        <taxon>Nitrosopumilus</taxon>
    </lineage>
</organism>
<feature type="domain" description="Transcription regulator TrmB N-terminal" evidence="1">
    <location>
        <begin position="34"/>
        <end position="98"/>
    </location>
</feature>
<dbReference type="InterPro" id="IPR036390">
    <property type="entry name" value="WH_DNA-bd_sf"/>
</dbReference>